<keyword evidence="11" id="KW-1185">Reference proteome</keyword>
<evidence type="ECO:0000256" key="1">
    <source>
        <dbReference type="ARBA" id="ARBA00001255"/>
    </source>
</evidence>
<evidence type="ECO:0000256" key="6">
    <source>
        <dbReference type="ARBA" id="ARBA00023295"/>
    </source>
</evidence>
<dbReference type="InterPro" id="IPR057275">
    <property type="entry name" value="Beta-barrel_GLAA-B_I"/>
</dbReference>
<dbReference type="Proteomes" id="UP000318126">
    <property type="component" value="Unassembled WGS sequence"/>
</dbReference>
<dbReference type="Pfam" id="PF23763">
    <property type="entry name" value="Beta-barrel_GLAA-B_I"/>
    <property type="match status" value="1"/>
</dbReference>
<evidence type="ECO:0000259" key="9">
    <source>
        <dbReference type="Pfam" id="PF23764"/>
    </source>
</evidence>
<feature type="domain" description="GLAA-B beta-barrel" evidence="9">
    <location>
        <begin position="356"/>
        <end position="419"/>
    </location>
</feature>
<organism evidence="10 11">
    <name type="scientific">Shewanella hanedai</name>
    <name type="common">Alteromonas hanedai</name>
    <dbReference type="NCBI Taxonomy" id="25"/>
    <lineage>
        <taxon>Bacteria</taxon>
        <taxon>Pseudomonadati</taxon>
        <taxon>Pseudomonadota</taxon>
        <taxon>Gammaproteobacteria</taxon>
        <taxon>Alteromonadales</taxon>
        <taxon>Shewanellaceae</taxon>
        <taxon>Shewanella</taxon>
    </lineage>
</organism>
<dbReference type="InterPro" id="IPR056441">
    <property type="entry name" value="Beta-barrel_GLAA-B_II"/>
</dbReference>
<dbReference type="InterPro" id="IPR006626">
    <property type="entry name" value="PbH1"/>
</dbReference>
<dbReference type="EMBL" id="VKGK01000027">
    <property type="protein sequence ID" value="TRY12783.1"/>
    <property type="molecule type" value="Genomic_DNA"/>
</dbReference>
<protein>
    <recommendedName>
        <fullName evidence="12">Right-handed parallel beta-helix repeat-containing protein</fullName>
    </recommendedName>
</protein>
<dbReference type="GO" id="GO:0004557">
    <property type="term" value="F:alpha-galactosidase activity"/>
    <property type="evidence" value="ECO:0007669"/>
    <property type="project" value="UniProtKB-EC"/>
</dbReference>
<evidence type="ECO:0000313" key="11">
    <source>
        <dbReference type="Proteomes" id="UP000318126"/>
    </source>
</evidence>
<evidence type="ECO:0000313" key="10">
    <source>
        <dbReference type="EMBL" id="TRY12783.1"/>
    </source>
</evidence>
<sequence length="613" mass="69189">MERRTFIKSMSGVLAVATSVGTVSTALAKDKLVSVAEFGLKPNSRDDSIPALRKALAYCKQNPGTTLIFPRGRYDFWYTLADQDFYYLSNNDDGIKPVAFPLTGFKNVTIDGQGSRFVFHGGMVPAIVRGSKGITLKNFSIDWDVPFNCEGIIEAVNKKQSYVDVRIKKGYRYKVENNRFIFVGEGFENPVIKNLLEFDTKKEEQAFMARDNFQREIQPVTSEVKPGVIRMKTKFNTWPTVGNTLLIMQEKREWPAFAIQDTDNTWIEDVTIHHSGAMGVIAQRANGVKLERLQVRPRENNGRIVSTTVDATHFVNCRGHIILKDCLFQGQIDDGTNIHGMYGRVAKIHNRHTATFELVHYQQLGIDIFEADSKVNFSDLALNVFHDNEIASTVRKDAKYWTVTFKQPLDKALKVDDVLDNLTWQPDYVMISGSRFIRNRARGALVSVPSKVIIEDNYFHTPGMGIKIGSGGLKWYESGPVTSVEIRNNVFDNCNYAKDAAPIDIVPGRSKTETLPFHQNINIYQNEFRVFNGRVLTASRTHGVNFVNNTIIKSDAYPTKPSRFAPLQVDRSTQFVHTGNDFIGFPKDKKLVSINEDNNKRKTGKNGVEVETS</sequence>
<evidence type="ECO:0000256" key="5">
    <source>
        <dbReference type="ARBA" id="ARBA00022801"/>
    </source>
</evidence>
<evidence type="ECO:0000256" key="4">
    <source>
        <dbReference type="ARBA" id="ARBA00022737"/>
    </source>
</evidence>
<keyword evidence="3" id="KW-0732">Signal</keyword>
<evidence type="ECO:0000256" key="3">
    <source>
        <dbReference type="ARBA" id="ARBA00022729"/>
    </source>
</evidence>
<name>A0A553JJZ6_SHEHA</name>
<gene>
    <name evidence="10" type="ORF">FN961_19030</name>
</gene>
<dbReference type="SUPFAM" id="SSF51126">
    <property type="entry name" value="Pectin lyase-like"/>
    <property type="match status" value="1"/>
</dbReference>
<dbReference type="AlphaFoldDB" id="A0A553JJZ6"/>
<evidence type="ECO:0000259" key="8">
    <source>
        <dbReference type="Pfam" id="PF23763"/>
    </source>
</evidence>
<evidence type="ECO:0000256" key="7">
    <source>
        <dbReference type="SAM" id="MobiDB-lite"/>
    </source>
</evidence>
<dbReference type="InterPro" id="IPR012334">
    <property type="entry name" value="Pectin_lyas_fold"/>
</dbReference>
<dbReference type="Pfam" id="PF23764">
    <property type="entry name" value="Beta-barrel_GLAA-B_II"/>
    <property type="match status" value="1"/>
</dbReference>
<dbReference type="SMART" id="SM00710">
    <property type="entry name" value="PbH1"/>
    <property type="match status" value="6"/>
</dbReference>
<comment type="catalytic activity">
    <reaction evidence="2">
        <text>Hydrolysis of terminal, non-reducing branched (1-&gt;3)-alpha-D-galactosidic residues, producing free D-galactose.</text>
        <dbReference type="EC" id="3.2.1.n1"/>
    </reaction>
</comment>
<evidence type="ECO:0008006" key="12">
    <source>
        <dbReference type="Google" id="ProtNLM"/>
    </source>
</evidence>
<comment type="catalytic activity">
    <reaction evidence="1">
        <text>Hydrolysis of terminal, non-reducing alpha-D-galactose residues in alpha-D-galactosides, including galactose oligosaccharides, galactomannans and galactolipids.</text>
        <dbReference type="EC" id="3.2.1.22"/>
    </reaction>
</comment>
<dbReference type="InterPro" id="IPR011050">
    <property type="entry name" value="Pectin_lyase_fold/virulence"/>
</dbReference>
<proteinExistence type="predicted"/>
<keyword evidence="6" id="KW-0326">Glycosidase</keyword>
<accession>A0A553JJZ6</accession>
<keyword evidence="4" id="KW-0677">Repeat</keyword>
<comment type="caution">
    <text evidence="10">The sequence shown here is derived from an EMBL/GenBank/DDBJ whole genome shotgun (WGS) entry which is preliminary data.</text>
</comment>
<feature type="region of interest" description="Disordered" evidence="7">
    <location>
        <begin position="594"/>
        <end position="613"/>
    </location>
</feature>
<evidence type="ECO:0000256" key="2">
    <source>
        <dbReference type="ARBA" id="ARBA00001271"/>
    </source>
</evidence>
<dbReference type="OrthoDB" id="9807299at2"/>
<feature type="domain" description="GLAA-B beta-barrel" evidence="8">
    <location>
        <begin position="150"/>
        <end position="245"/>
    </location>
</feature>
<keyword evidence="5" id="KW-0378">Hydrolase</keyword>
<reference evidence="11" key="1">
    <citation type="submission" date="2019-07" db="EMBL/GenBank/DDBJ databases">
        <title>Shewanella sp. YLB-08 draft genomic sequence.</title>
        <authorList>
            <person name="Yu L."/>
        </authorList>
    </citation>
    <scope>NUCLEOTIDE SEQUENCE [LARGE SCALE GENOMIC DNA]</scope>
    <source>
        <strain evidence="11">JCM 20706</strain>
    </source>
</reference>
<dbReference type="Gene3D" id="2.160.20.10">
    <property type="entry name" value="Single-stranded right-handed beta-helix, Pectin lyase-like"/>
    <property type="match status" value="2"/>
</dbReference>
<dbReference type="RefSeq" id="WP_144041760.1">
    <property type="nucleotide sequence ID" value="NZ_BMPL01000025.1"/>
</dbReference>